<keyword evidence="2" id="KW-1185">Reference proteome</keyword>
<organism evidence="1 2">
    <name type="scientific">Flavihumibacter solisilvae</name>
    <dbReference type="NCBI Taxonomy" id="1349421"/>
    <lineage>
        <taxon>Bacteria</taxon>
        <taxon>Pseudomonadati</taxon>
        <taxon>Bacteroidota</taxon>
        <taxon>Chitinophagia</taxon>
        <taxon>Chitinophagales</taxon>
        <taxon>Chitinophagaceae</taxon>
        <taxon>Flavihumibacter</taxon>
    </lineage>
</organism>
<comment type="caution">
    <text evidence="1">The sequence shown here is derived from an EMBL/GenBank/DDBJ whole genome shotgun (WGS) entry which is preliminary data.</text>
</comment>
<proteinExistence type="predicted"/>
<dbReference type="AlphaFoldDB" id="A0A0C1L758"/>
<evidence type="ECO:0000313" key="1">
    <source>
        <dbReference type="EMBL" id="KIC95336.1"/>
    </source>
</evidence>
<gene>
    <name evidence="1" type="ORF">OI18_06975</name>
</gene>
<sequence>MSGVKIQLSAEEREMVNDPGIILTKNKIIEAVMDMYGGLSEAEVSFLNAHRNRLPEAVFRYPPKISKGEQYRRLPWVMLDLPRVFDPEATLAVRHFFWWGNTFSVAIQATGTFKDMLVKKQDRWPDDTLVCVHATPWEHHFDSDNYIPVTAMDRGAWEEQLEQKDFLKLAVAIPVSGWDNAPAFLLRGFRSWMELLLT</sequence>
<dbReference type="OrthoDB" id="2575320at2"/>
<evidence type="ECO:0000313" key="2">
    <source>
        <dbReference type="Proteomes" id="UP000031408"/>
    </source>
</evidence>
<dbReference type="RefSeq" id="WP_039138389.1">
    <property type="nucleotide sequence ID" value="NZ_JSVC01000007.1"/>
</dbReference>
<dbReference type="EMBL" id="JSVC01000007">
    <property type="protein sequence ID" value="KIC95336.1"/>
    <property type="molecule type" value="Genomic_DNA"/>
</dbReference>
<reference evidence="1 2" key="1">
    <citation type="submission" date="2014-11" db="EMBL/GenBank/DDBJ databases">
        <title>Genome sequence of Flavihumibacter solisilvae 3-3.</title>
        <authorList>
            <person name="Zhou G."/>
            <person name="Li M."/>
            <person name="Wang G."/>
        </authorList>
    </citation>
    <scope>NUCLEOTIDE SEQUENCE [LARGE SCALE GENOMIC DNA]</scope>
    <source>
        <strain evidence="1 2">3-3</strain>
    </source>
</reference>
<name>A0A0C1L758_9BACT</name>
<dbReference type="Proteomes" id="UP000031408">
    <property type="component" value="Unassembled WGS sequence"/>
</dbReference>
<protein>
    <submittedName>
        <fullName evidence="1">Uncharacterized protein</fullName>
    </submittedName>
</protein>
<accession>A0A0C1L758</accession>